<proteinExistence type="inferred from homology"/>
<name>A0A4Q9H208_9BURK</name>
<dbReference type="Proteomes" id="UP000292120">
    <property type="component" value="Unassembled WGS sequence"/>
</dbReference>
<feature type="transmembrane region" description="Helical" evidence="6">
    <location>
        <begin position="196"/>
        <end position="221"/>
    </location>
</feature>
<evidence type="ECO:0000313" key="7">
    <source>
        <dbReference type="EMBL" id="TBO34092.1"/>
    </source>
</evidence>
<evidence type="ECO:0000256" key="5">
    <source>
        <dbReference type="ARBA" id="ARBA00023136"/>
    </source>
</evidence>
<accession>A0A4Q9H208</accession>
<comment type="caution">
    <text evidence="7">The sequence shown here is derived from an EMBL/GenBank/DDBJ whole genome shotgun (WGS) entry which is preliminary data.</text>
</comment>
<evidence type="ECO:0000256" key="4">
    <source>
        <dbReference type="ARBA" id="ARBA00022989"/>
    </source>
</evidence>
<keyword evidence="3 6" id="KW-0812">Transmembrane</keyword>
<evidence type="ECO:0000256" key="3">
    <source>
        <dbReference type="ARBA" id="ARBA00022692"/>
    </source>
</evidence>
<evidence type="ECO:0000256" key="1">
    <source>
        <dbReference type="ARBA" id="ARBA00004651"/>
    </source>
</evidence>
<evidence type="ECO:0000313" key="8">
    <source>
        <dbReference type="Proteomes" id="UP000292120"/>
    </source>
</evidence>
<keyword evidence="5 6" id="KW-0472">Membrane</keyword>
<feature type="transmembrane region" description="Helical" evidence="6">
    <location>
        <begin position="54"/>
        <end position="71"/>
    </location>
</feature>
<gene>
    <name evidence="7" type="ORF">EYS42_01210</name>
</gene>
<dbReference type="Pfam" id="PF01027">
    <property type="entry name" value="Bax1-I"/>
    <property type="match status" value="1"/>
</dbReference>
<dbReference type="GO" id="GO:0005886">
    <property type="term" value="C:plasma membrane"/>
    <property type="evidence" value="ECO:0007669"/>
    <property type="project" value="UniProtKB-SubCell"/>
</dbReference>
<feature type="transmembrane region" description="Helical" evidence="6">
    <location>
        <begin position="31"/>
        <end position="48"/>
    </location>
</feature>
<feature type="transmembrane region" description="Helical" evidence="6">
    <location>
        <begin position="112"/>
        <end position="132"/>
    </location>
</feature>
<dbReference type="AlphaFoldDB" id="A0A4Q9H208"/>
<comment type="subcellular location">
    <subcellularLocation>
        <location evidence="1">Cell membrane</location>
        <topology evidence="1">Multi-pass membrane protein</topology>
    </subcellularLocation>
</comment>
<keyword evidence="8" id="KW-1185">Reference proteome</keyword>
<feature type="transmembrane region" description="Helical" evidence="6">
    <location>
        <begin position="78"/>
        <end position="100"/>
    </location>
</feature>
<evidence type="ECO:0000256" key="2">
    <source>
        <dbReference type="ARBA" id="ARBA00022475"/>
    </source>
</evidence>
<dbReference type="PANTHER" id="PTHR23291">
    <property type="entry name" value="BAX INHIBITOR-RELATED"/>
    <property type="match status" value="1"/>
</dbReference>
<feature type="transmembrane region" description="Helical" evidence="6">
    <location>
        <begin position="166"/>
        <end position="184"/>
    </location>
</feature>
<reference evidence="7 8" key="1">
    <citation type="submission" date="2019-02" db="EMBL/GenBank/DDBJ databases">
        <title>Aquabacterium sp. strain KMB7.</title>
        <authorList>
            <person name="Chen W.-M."/>
        </authorList>
    </citation>
    <scope>NUCLEOTIDE SEQUENCE [LARGE SCALE GENOMIC DNA]</scope>
    <source>
        <strain evidence="7 8">KMB7</strain>
    </source>
</reference>
<keyword evidence="4 6" id="KW-1133">Transmembrane helix</keyword>
<dbReference type="RefSeq" id="WP_130966041.1">
    <property type="nucleotide sequence ID" value="NZ_SIXI01000001.1"/>
</dbReference>
<comment type="similarity">
    <text evidence="6">Belongs to the BI1 family.</text>
</comment>
<feature type="transmembrane region" description="Helical" evidence="6">
    <location>
        <begin position="139"/>
        <end position="160"/>
    </location>
</feature>
<dbReference type="EMBL" id="SIXI01000001">
    <property type="protein sequence ID" value="TBO34092.1"/>
    <property type="molecule type" value="Genomic_DNA"/>
</dbReference>
<dbReference type="OrthoDB" id="9813298at2"/>
<protein>
    <submittedName>
        <fullName evidence="7">Bax inhibitor-1/YccA family protein</fullName>
    </submittedName>
</protein>
<keyword evidence="2" id="KW-1003">Cell membrane</keyword>
<dbReference type="CDD" id="cd10433">
    <property type="entry name" value="YccA_like"/>
    <property type="match status" value="1"/>
</dbReference>
<dbReference type="InterPro" id="IPR006214">
    <property type="entry name" value="Bax_inhibitor_1-related"/>
</dbReference>
<organism evidence="7 8">
    <name type="scientific">Aquabacterium lacunae</name>
    <dbReference type="NCBI Taxonomy" id="2528630"/>
    <lineage>
        <taxon>Bacteria</taxon>
        <taxon>Pseudomonadati</taxon>
        <taxon>Pseudomonadota</taxon>
        <taxon>Betaproteobacteria</taxon>
        <taxon>Burkholderiales</taxon>
        <taxon>Aquabacterium</taxon>
    </lineage>
</organism>
<evidence type="ECO:0000256" key="6">
    <source>
        <dbReference type="RuleBase" id="RU004379"/>
    </source>
</evidence>
<dbReference type="PANTHER" id="PTHR23291:SF115">
    <property type="entry name" value="MODULATOR OF FTSH PROTEASE YCCA"/>
    <property type="match status" value="1"/>
</dbReference>
<sequence>MSDTRLLTARHGDVVDVLPAEGARVLRNTHALLAATLLVSAGTAAASAAYQLPAAGLIVTLVGFYGLLFAIHKLQRSAWSIGLVFVLTAFMGYTLGPLLGKVAALPGGSQTIALALGATGLSFLATSAYAVTTRRDLSFMGGMLMVGMIVALVAGIAGIFLQIPALSLTVSAMVALLSAGLIMYETNQIVRGGQTNYVLATVNLYVSIFNLFTSLLSLLGFSSSSND</sequence>